<dbReference type="PANTHER" id="PTHR37539:SF1">
    <property type="entry name" value="ER-BOUND OXYGENASE MPAB_MPAB'_RUBBER OXYGENASE CATALYTIC DOMAIN-CONTAINING PROTEIN"/>
    <property type="match status" value="1"/>
</dbReference>
<comment type="caution">
    <text evidence="1">The sequence shown here is derived from an EMBL/GenBank/DDBJ whole genome shotgun (WGS) entry which is preliminary data.</text>
</comment>
<dbReference type="Proteomes" id="UP001298593">
    <property type="component" value="Unassembled WGS sequence"/>
</dbReference>
<gene>
    <name evidence="1" type="ORF">KV113_12690</name>
</gene>
<organism evidence="1 2">
    <name type="scientific">[Mycobacterium] nativiensis</name>
    <dbReference type="NCBI Taxonomy" id="2855503"/>
    <lineage>
        <taxon>Bacteria</taxon>
        <taxon>Bacillati</taxon>
        <taxon>Actinomycetota</taxon>
        <taxon>Actinomycetes</taxon>
        <taxon>Mycobacteriales</taxon>
        <taxon>Mycobacteriaceae</taxon>
        <taxon>Mycolicibacter</taxon>
    </lineage>
</organism>
<proteinExistence type="predicted"/>
<accession>A0ABU5XZH8</accession>
<sequence length="442" mass="48554">MPTYYPELHQRVRRQAELLPGLYGDLDFDSQPYRTTTNPDDVSALRSKASTRAKLLADEDAVELISTATWLGDVVSDSYAALMGQYSVSGLIGMLKTACRKGIDAVDDAPPELAAFIADMEATPDWLDMDLVRKGARDSQVPMALLAPFVVRGAFIATFLNTYAALPMALTGALSGKRSARRVNETTSFFTITTMPGALDRHGPGFEAAAMVRLMHSMVRFNALKRSPKWDIGVYGLPIPQVDQMPAGMINLFVMAMDARRQGRTEFSPSERAQVEFTRYRCVLLGLPEELLPTTPAGVIRVFSARAALLRDDFDDATCGEMVRSTMSAYLRQENTLPERIADAVEKSYSKLFFVRMFSGGRRDVAAKMGVTIGAGDYARVALTAPFVYGRLMVVQRAARTPGLRRITNAYTLRLLKRRLAAYGTAEYTSDIADYTPAGSAA</sequence>
<dbReference type="RefSeq" id="WP_224974765.1">
    <property type="nucleotide sequence ID" value="NZ_JAYJJU010000010.1"/>
</dbReference>
<protein>
    <submittedName>
        <fullName evidence="1">Oxygenase MpaB family protein</fullName>
    </submittedName>
</protein>
<evidence type="ECO:0000313" key="1">
    <source>
        <dbReference type="EMBL" id="MEB3032411.1"/>
    </source>
</evidence>
<keyword evidence="2" id="KW-1185">Reference proteome</keyword>
<dbReference type="InterPro" id="IPR037473">
    <property type="entry name" value="Lcp-like"/>
</dbReference>
<reference evidence="1 2" key="1">
    <citation type="submission" date="2023-12" db="EMBL/GenBank/DDBJ databases">
        <title>Description of new species of Mycobacterium terrae complex isolated from sewage at the Sao Paulo Zoological Park Foundation in Brazil.</title>
        <authorList>
            <person name="Romagnoli C.L."/>
            <person name="Conceicao E.C."/>
            <person name="Machado E."/>
            <person name="Barreto L.B.P.F."/>
            <person name="Sharma A."/>
            <person name="Silva N.M."/>
            <person name="Marques L.E."/>
            <person name="Juliana M.A."/>
            <person name="Lourenco M.C.S."/>
            <person name="Digiampietri L.A."/>
            <person name="Suffys P.N."/>
            <person name="Viana-Niero C."/>
        </authorList>
    </citation>
    <scope>NUCLEOTIDE SEQUENCE [LARGE SCALE GENOMIC DNA]</scope>
    <source>
        <strain evidence="1 2">MYC340</strain>
    </source>
</reference>
<name>A0ABU5XZH8_9MYCO</name>
<dbReference type="PANTHER" id="PTHR37539">
    <property type="entry name" value="SECRETED PROTEIN-RELATED"/>
    <property type="match status" value="1"/>
</dbReference>
<evidence type="ECO:0000313" key="2">
    <source>
        <dbReference type="Proteomes" id="UP001298593"/>
    </source>
</evidence>
<dbReference type="EMBL" id="JAYJJU010000010">
    <property type="protein sequence ID" value="MEB3032411.1"/>
    <property type="molecule type" value="Genomic_DNA"/>
</dbReference>